<organism evidence="2 3">
    <name type="scientific">Listeria floridensis FSL S10-1187</name>
    <dbReference type="NCBI Taxonomy" id="1265817"/>
    <lineage>
        <taxon>Bacteria</taxon>
        <taxon>Bacillati</taxon>
        <taxon>Bacillota</taxon>
        <taxon>Bacilli</taxon>
        <taxon>Bacillales</taxon>
        <taxon>Listeriaceae</taxon>
        <taxon>Listeria</taxon>
    </lineage>
</organism>
<evidence type="ECO:0000256" key="1">
    <source>
        <dbReference type="SAM" id="SignalP"/>
    </source>
</evidence>
<sequence>MKKIITIILAGVLIFSVPVFASAQKDITVSSHIPLYKYKYARGGVVTYLPKNAIVNYQSGGKVTFRGKTGYTSLYYYFAPVKSNGWVTAVTKRQAVALVSPGKGGGNYLNMNTVVRIKPSVKRKGYVQTAVFINKKWVWCRWIKPSNLIRVDGYGYGSIAVFHYL</sequence>
<dbReference type="Proteomes" id="UP000019249">
    <property type="component" value="Unassembled WGS sequence"/>
</dbReference>
<proteinExistence type="predicted"/>
<comment type="caution">
    <text evidence="2">The sequence shown here is derived from an EMBL/GenBank/DDBJ whole genome shotgun (WGS) entry which is preliminary data.</text>
</comment>
<keyword evidence="3" id="KW-1185">Reference proteome</keyword>
<dbReference type="RefSeq" id="WP_051993696.1">
    <property type="nucleotide sequence ID" value="NZ_AODF01000074.1"/>
</dbReference>
<evidence type="ECO:0008006" key="4">
    <source>
        <dbReference type="Google" id="ProtNLM"/>
    </source>
</evidence>
<keyword evidence="1" id="KW-0732">Signal</keyword>
<feature type="chain" id="PRO_5045979827" description="SH3b domain-containing protein" evidence="1">
    <location>
        <begin position="22"/>
        <end position="165"/>
    </location>
</feature>
<reference evidence="2 3" key="1">
    <citation type="journal article" date="2014" name="Int. J. Syst. Evol. Microbiol.">
        <title>Listeria floridensis sp. nov., Listeria aquatica sp. nov., Listeria cornellensis sp. nov., Listeria riparia sp. nov. and Listeria grandensis sp. nov., from agricultural and natural environments.</title>
        <authorList>
            <person name="den Bakker H.C."/>
            <person name="Warchocki S."/>
            <person name="Wright E.M."/>
            <person name="Allred A.F."/>
            <person name="Ahlstrom C."/>
            <person name="Manuel C.S."/>
            <person name="Stasiewicz M.J."/>
            <person name="Burrell A."/>
            <person name="Roof S."/>
            <person name="Strawn L."/>
            <person name="Fortes E.D."/>
            <person name="Nightingale K.K."/>
            <person name="Kephart D."/>
            <person name="Wiedmann M."/>
        </authorList>
    </citation>
    <scope>NUCLEOTIDE SEQUENCE [LARGE SCALE GENOMIC DNA]</scope>
    <source>
        <strain evidence="2 3">FSL S10-1187</strain>
    </source>
</reference>
<feature type="signal peptide" evidence="1">
    <location>
        <begin position="1"/>
        <end position="21"/>
    </location>
</feature>
<evidence type="ECO:0000313" key="3">
    <source>
        <dbReference type="Proteomes" id="UP000019249"/>
    </source>
</evidence>
<evidence type="ECO:0000313" key="2">
    <source>
        <dbReference type="EMBL" id="EUJ23464.1"/>
    </source>
</evidence>
<gene>
    <name evidence="2" type="ORF">MFLO_15980</name>
</gene>
<name>A0ABN0RB93_9LIST</name>
<dbReference type="EMBL" id="AODF01000074">
    <property type="protein sequence ID" value="EUJ23464.1"/>
    <property type="molecule type" value="Genomic_DNA"/>
</dbReference>
<protein>
    <recommendedName>
        <fullName evidence="4">SH3b domain-containing protein</fullName>
    </recommendedName>
</protein>
<accession>A0ABN0RB93</accession>